<reference evidence="2" key="2">
    <citation type="journal article" date="2015" name="Data Brief">
        <title>Shoot transcriptome of the giant reed, Arundo donax.</title>
        <authorList>
            <person name="Barrero R.A."/>
            <person name="Guerrero F.D."/>
            <person name="Moolhuijzen P."/>
            <person name="Goolsby J.A."/>
            <person name="Tidwell J."/>
            <person name="Bellgard S.E."/>
            <person name="Bellgard M.I."/>
        </authorList>
    </citation>
    <scope>NUCLEOTIDE SEQUENCE</scope>
    <source>
        <tissue evidence="2">Shoot tissue taken approximately 20 cm above the soil surface</tissue>
    </source>
</reference>
<organism evidence="2">
    <name type="scientific">Arundo donax</name>
    <name type="common">Giant reed</name>
    <name type="synonym">Donax arundinaceus</name>
    <dbReference type="NCBI Taxonomy" id="35708"/>
    <lineage>
        <taxon>Eukaryota</taxon>
        <taxon>Viridiplantae</taxon>
        <taxon>Streptophyta</taxon>
        <taxon>Embryophyta</taxon>
        <taxon>Tracheophyta</taxon>
        <taxon>Spermatophyta</taxon>
        <taxon>Magnoliopsida</taxon>
        <taxon>Liliopsida</taxon>
        <taxon>Poales</taxon>
        <taxon>Poaceae</taxon>
        <taxon>PACMAD clade</taxon>
        <taxon>Arundinoideae</taxon>
        <taxon>Arundineae</taxon>
        <taxon>Arundo</taxon>
    </lineage>
</organism>
<evidence type="ECO:0000256" key="1">
    <source>
        <dbReference type="SAM" id="Phobius"/>
    </source>
</evidence>
<sequence>MGLDQIAACARVKDTQASTCTYSCMIIFKSISCLIRIVMIYRFHNNRDTLLSFSLLPSLLCLLAMTGKQHQNDGRVKSAARMGDYNIGERDELG</sequence>
<dbReference type="EMBL" id="GBRH01176664">
    <property type="protein sequence ID" value="JAE21232.1"/>
    <property type="molecule type" value="Transcribed_RNA"/>
</dbReference>
<reference evidence="2" key="1">
    <citation type="submission" date="2014-09" db="EMBL/GenBank/DDBJ databases">
        <authorList>
            <person name="Magalhaes I.L.F."/>
            <person name="Oliveira U."/>
            <person name="Santos F.R."/>
            <person name="Vidigal T.H.D.A."/>
            <person name="Brescovit A.D."/>
            <person name="Santos A.J."/>
        </authorList>
    </citation>
    <scope>NUCLEOTIDE SEQUENCE</scope>
    <source>
        <tissue evidence="2">Shoot tissue taken approximately 20 cm above the soil surface</tissue>
    </source>
</reference>
<evidence type="ECO:0000313" key="2">
    <source>
        <dbReference type="EMBL" id="JAE21232.1"/>
    </source>
</evidence>
<name>A0A0A9G9T6_ARUDO</name>
<dbReference type="AlphaFoldDB" id="A0A0A9G9T6"/>
<protein>
    <submittedName>
        <fullName evidence="2">Uncharacterized protein</fullName>
    </submittedName>
</protein>
<feature type="transmembrane region" description="Helical" evidence="1">
    <location>
        <begin position="20"/>
        <end position="43"/>
    </location>
</feature>
<proteinExistence type="predicted"/>
<keyword evidence="1" id="KW-1133">Transmembrane helix</keyword>
<accession>A0A0A9G9T6</accession>
<keyword evidence="1" id="KW-0812">Transmembrane</keyword>
<keyword evidence="1" id="KW-0472">Membrane</keyword>
<feature type="transmembrane region" description="Helical" evidence="1">
    <location>
        <begin position="49"/>
        <end position="67"/>
    </location>
</feature>